<accession>A0ABY5AI18</accession>
<dbReference type="EMBL" id="CP099547">
    <property type="protein sequence ID" value="USR79376.1"/>
    <property type="molecule type" value="Genomic_DNA"/>
</dbReference>
<dbReference type="Proteomes" id="UP001056109">
    <property type="component" value="Chromosome"/>
</dbReference>
<evidence type="ECO:0000313" key="1">
    <source>
        <dbReference type="EMBL" id="USR79376.1"/>
    </source>
</evidence>
<gene>
    <name evidence="1" type="ORF">NG665_08410</name>
</gene>
<reference evidence="1" key="1">
    <citation type="submission" date="2022-06" db="EMBL/GenBank/DDBJ databases">
        <title>Complete Genome Sequence of Arcanobacterium pinnipediorum strain DSM 28752 isolated from a harbour seal.</title>
        <authorList>
            <person name="Borowiak M."/>
            <person name="Kreitlow A."/>
            <person name="Alssahen M."/>
            <person name="Malorny B."/>
            <person name="Laemmler C."/>
            <person name="Prenger-Berninghoff E."/>
            <person name="Siebert U."/>
            <person name="Ploetz M."/>
            <person name="Abdulmawjood A."/>
        </authorList>
    </citation>
    <scope>NUCLEOTIDE SEQUENCE</scope>
    <source>
        <strain evidence="1">DSM 28752</strain>
    </source>
</reference>
<name>A0ABY5AI18_9ACTO</name>
<dbReference type="RefSeq" id="WP_252673248.1">
    <property type="nucleotide sequence ID" value="NZ_CP099547.1"/>
</dbReference>
<organism evidence="1 2">
    <name type="scientific">Arcanobacterium pinnipediorum</name>
    <dbReference type="NCBI Taxonomy" id="1503041"/>
    <lineage>
        <taxon>Bacteria</taxon>
        <taxon>Bacillati</taxon>
        <taxon>Actinomycetota</taxon>
        <taxon>Actinomycetes</taxon>
        <taxon>Actinomycetales</taxon>
        <taxon>Actinomycetaceae</taxon>
        <taxon>Arcanobacterium</taxon>
    </lineage>
</organism>
<protein>
    <submittedName>
        <fullName evidence="1">Uncharacterized protein</fullName>
    </submittedName>
</protein>
<proteinExistence type="predicted"/>
<sequence length="102" mass="10861">MSEDLVSVGEINSQKALMSAGFDYVGSKTVGYGVKEMGVGALFELKGVYEVPQMGSFHPRTVEGVFNYTNTNSRALWNSAGKSLVEAGVSDFTDSLTGMVLP</sequence>
<keyword evidence="2" id="KW-1185">Reference proteome</keyword>
<evidence type="ECO:0000313" key="2">
    <source>
        <dbReference type="Proteomes" id="UP001056109"/>
    </source>
</evidence>